<feature type="region of interest" description="Disordered" evidence="1">
    <location>
        <begin position="1"/>
        <end position="81"/>
    </location>
</feature>
<evidence type="ECO:0000313" key="2">
    <source>
        <dbReference type="EMBL" id="KAH7116927.1"/>
    </source>
</evidence>
<feature type="compositionally biased region" description="Polar residues" evidence="1">
    <location>
        <begin position="25"/>
        <end position="51"/>
    </location>
</feature>
<gene>
    <name evidence="2" type="ORF">B0J11DRAFT_583632</name>
</gene>
<dbReference type="Proteomes" id="UP000700596">
    <property type="component" value="Unassembled WGS sequence"/>
</dbReference>
<comment type="caution">
    <text evidence="2">The sequence shown here is derived from an EMBL/GenBank/DDBJ whole genome shotgun (WGS) entry which is preliminary data.</text>
</comment>
<feature type="compositionally biased region" description="Basic and acidic residues" evidence="1">
    <location>
        <begin position="67"/>
        <end position="81"/>
    </location>
</feature>
<evidence type="ECO:0000313" key="3">
    <source>
        <dbReference type="Proteomes" id="UP000700596"/>
    </source>
</evidence>
<dbReference type="AlphaFoldDB" id="A0A9P9IEJ5"/>
<name>A0A9P9IEJ5_9PLEO</name>
<accession>A0A9P9IEJ5</accession>
<keyword evidence="3" id="KW-1185">Reference proteome</keyword>
<dbReference type="EMBL" id="JAGMWT010000014">
    <property type="protein sequence ID" value="KAH7116927.1"/>
    <property type="molecule type" value="Genomic_DNA"/>
</dbReference>
<organism evidence="2 3">
    <name type="scientific">Dendryphion nanum</name>
    <dbReference type="NCBI Taxonomy" id="256645"/>
    <lineage>
        <taxon>Eukaryota</taxon>
        <taxon>Fungi</taxon>
        <taxon>Dikarya</taxon>
        <taxon>Ascomycota</taxon>
        <taxon>Pezizomycotina</taxon>
        <taxon>Dothideomycetes</taxon>
        <taxon>Pleosporomycetidae</taxon>
        <taxon>Pleosporales</taxon>
        <taxon>Torulaceae</taxon>
        <taxon>Dendryphion</taxon>
    </lineage>
</organism>
<proteinExistence type="predicted"/>
<dbReference type="OrthoDB" id="2532734at2759"/>
<reference evidence="2" key="1">
    <citation type="journal article" date="2021" name="Nat. Commun.">
        <title>Genetic determinants of endophytism in the Arabidopsis root mycobiome.</title>
        <authorList>
            <person name="Mesny F."/>
            <person name="Miyauchi S."/>
            <person name="Thiergart T."/>
            <person name="Pickel B."/>
            <person name="Atanasova L."/>
            <person name="Karlsson M."/>
            <person name="Huettel B."/>
            <person name="Barry K.W."/>
            <person name="Haridas S."/>
            <person name="Chen C."/>
            <person name="Bauer D."/>
            <person name="Andreopoulos W."/>
            <person name="Pangilinan J."/>
            <person name="LaButti K."/>
            <person name="Riley R."/>
            <person name="Lipzen A."/>
            <person name="Clum A."/>
            <person name="Drula E."/>
            <person name="Henrissat B."/>
            <person name="Kohler A."/>
            <person name="Grigoriev I.V."/>
            <person name="Martin F.M."/>
            <person name="Hacquard S."/>
        </authorList>
    </citation>
    <scope>NUCLEOTIDE SEQUENCE</scope>
    <source>
        <strain evidence="2">MPI-CAGE-CH-0243</strain>
    </source>
</reference>
<evidence type="ECO:0000256" key="1">
    <source>
        <dbReference type="SAM" id="MobiDB-lite"/>
    </source>
</evidence>
<sequence>MPVHPAEENATGSITDQVAKESDDSTASSHPIHQEDTGATSGGSLNAQQAHAANPGPVQVSDIGKPLGKDELKKRSEELNK</sequence>
<protein>
    <submittedName>
        <fullName evidence="2">Uncharacterized protein</fullName>
    </submittedName>
</protein>